<dbReference type="InterPro" id="IPR029000">
    <property type="entry name" value="Cyclophilin-like_dom_sf"/>
</dbReference>
<dbReference type="AlphaFoldDB" id="A0A250X143"/>
<keyword evidence="3" id="KW-1185">Reference proteome</keyword>
<accession>A0A250X143</accession>
<keyword evidence="1" id="KW-0732">Signal</keyword>
<proteinExistence type="predicted"/>
<evidence type="ECO:0000256" key="1">
    <source>
        <dbReference type="SAM" id="SignalP"/>
    </source>
</evidence>
<dbReference type="PANTHER" id="PTHR46873:SF1">
    <property type="entry name" value="EXPRESSED PROTEIN"/>
    <property type="match status" value="1"/>
</dbReference>
<dbReference type="Proteomes" id="UP000232323">
    <property type="component" value="Unassembled WGS sequence"/>
</dbReference>
<feature type="signal peptide" evidence="1">
    <location>
        <begin position="1"/>
        <end position="19"/>
    </location>
</feature>
<evidence type="ECO:0000313" key="2">
    <source>
        <dbReference type="EMBL" id="GAX76801.1"/>
    </source>
</evidence>
<comment type="caution">
    <text evidence="2">The sequence shown here is derived from an EMBL/GenBank/DDBJ whole genome shotgun (WGS) entry which is preliminary data.</text>
</comment>
<reference evidence="2 3" key="1">
    <citation type="submission" date="2017-08" db="EMBL/GenBank/DDBJ databases">
        <title>Acidophilic green algal genome provides insights into adaptation to an acidic environment.</title>
        <authorList>
            <person name="Hirooka S."/>
            <person name="Hirose Y."/>
            <person name="Kanesaki Y."/>
            <person name="Higuchi S."/>
            <person name="Fujiwara T."/>
            <person name="Onuma R."/>
            <person name="Era A."/>
            <person name="Ohbayashi R."/>
            <person name="Uzuka A."/>
            <person name="Nozaki H."/>
            <person name="Yoshikawa H."/>
            <person name="Miyagishima S.Y."/>
        </authorList>
    </citation>
    <scope>NUCLEOTIDE SEQUENCE [LARGE SCALE GENOMIC DNA]</scope>
    <source>
        <strain evidence="2 3">NIES-2499</strain>
    </source>
</reference>
<evidence type="ECO:0000313" key="3">
    <source>
        <dbReference type="Proteomes" id="UP000232323"/>
    </source>
</evidence>
<gene>
    <name evidence="2" type="ORF">CEUSTIGMA_g4247.t1</name>
</gene>
<name>A0A250X143_9CHLO</name>
<dbReference type="OrthoDB" id="532384at2759"/>
<protein>
    <submittedName>
        <fullName evidence="2">Uncharacterized protein</fullName>
    </submittedName>
</protein>
<dbReference type="STRING" id="1157962.A0A250X143"/>
<organism evidence="2 3">
    <name type="scientific">Chlamydomonas eustigma</name>
    <dbReference type="NCBI Taxonomy" id="1157962"/>
    <lineage>
        <taxon>Eukaryota</taxon>
        <taxon>Viridiplantae</taxon>
        <taxon>Chlorophyta</taxon>
        <taxon>core chlorophytes</taxon>
        <taxon>Chlorophyceae</taxon>
        <taxon>CS clade</taxon>
        <taxon>Chlamydomonadales</taxon>
        <taxon>Chlamydomonadaceae</taxon>
        <taxon>Chlamydomonas</taxon>
    </lineage>
</organism>
<dbReference type="EMBL" id="BEGY01000020">
    <property type="protein sequence ID" value="GAX76801.1"/>
    <property type="molecule type" value="Genomic_DNA"/>
</dbReference>
<sequence length="206" mass="22821">MPSSLLLTLFYFLAHNVLAADIIDEAERNAAFIGYQEKQKELSFKTFVLTTAYGSIHIRPRADLSPKIVALVHGLASAKSCSKCNFYRHEPAPENFGKEGFYGPPYALLQGSLGDMVDTPPFEGSPEVKKGDVCIIPNSKEFFIATAGHEEWGHSHSVWGHVADEESWDVISRVPMEPFTTITDKGGITTRWLTPNATTRFSLSIE</sequence>
<feature type="chain" id="PRO_5012422521" evidence="1">
    <location>
        <begin position="20"/>
        <end position="206"/>
    </location>
</feature>
<dbReference type="SUPFAM" id="SSF50891">
    <property type="entry name" value="Cyclophilin-like"/>
    <property type="match status" value="1"/>
</dbReference>
<dbReference type="PANTHER" id="PTHR46873">
    <property type="entry name" value="EXPRESSED PROTEIN"/>
    <property type="match status" value="1"/>
</dbReference>